<evidence type="ECO:0000256" key="4">
    <source>
        <dbReference type="ARBA" id="ARBA00022452"/>
    </source>
</evidence>
<comment type="subcellular location">
    <subcellularLocation>
        <location evidence="1 10">Cell outer membrane</location>
    </subcellularLocation>
</comment>
<dbReference type="AlphaFoldDB" id="A0A369CC98"/>
<sequence length="676" mass="71317">MDASRRCGAELKGSGAVRNKAGVCRRLHPLLALLLLLLPLGQPPARAEAGGVTLNLVDADIQSFIGTVSELTGRNFVLDPRVKGKVTVVSSHEMDADAVYRVFLSVLQVHGYAAIPGEEVTKIVPVAEGKQIDTPVASDAAPGAGDEVVTRVVSVQHVSADQLVPLLRPLVPQQGHLAAYAPGNVIIVSDTAGNIGRLVKIIDRIDIESETGYEVIRLAHAPAAEVIRLLNSLKTPAGPAEPAGDRLVFAADERTNSILLSGDPASRLRIRTLVTHLDTPVEESGNTRVVYLHYAKAEELAPLLKSVSGSLVKEAGAAPAGPPGRSRVSIEADANTNALVITAPQEVLAALQGIIRQLDVRRAQVLVEAVIAEVSTDTAKELGIQWILDGTPGGEGPVGVINFGGSGSGIVQLGASIEAGNVPSLGDGLALGFGRFNSGSLNFAALIRALSGDAATNILSTPSLVTLDNEEAEIVVGQNVPFLTGSYTSIGDSGSTPTNPFQTIERKDVGLTLRIKPQINEGDSIRLEIEQEVSSLAASSIGAADVITNKRAIRTSVMVEDGRLLVLGGLMDESLQGSRQKVPGLGDIPLLGGLFRYDKTTLVKKNLMVFLHPVILRDGAMESRISGGKYNHIRARQLQLREEGVPMLPREAIPVLPEERDLLSRPTYQFPVGPNS</sequence>
<dbReference type="Pfam" id="PF03958">
    <property type="entry name" value="Secretin_N"/>
    <property type="match status" value="3"/>
</dbReference>
<comment type="caution">
    <text evidence="14">The sequence shown here is derived from an EMBL/GenBank/DDBJ whole genome shotgun (WGS) entry which is preliminary data.</text>
</comment>
<dbReference type="PANTHER" id="PTHR30332">
    <property type="entry name" value="PROBABLE GENERAL SECRETION PATHWAY PROTEIN D"/>
    <property type="match status" value="1"/>
</dbReference>
<feature type="domain" description="Type II/III secretion system secretin-like" evidence="11">
    <location>
        <begin position="449"/>
        <end position="617"/>
    </location>
</feature>
<dbReference type="InterPro" id="IPR004846">
    <property type="entry name" value="T2SS/T3SS_dom"/>
</dbReference>
<feature type="domain" description="NolW-like" evidence="12">
    <location>
        <begin position="214"/>
        <end position="282"/>
    </location>
</feature>
<evidence type="ECO:0000313" key="15">
    <source>
        <dbReference type="Proteomes" id="UP000252707"/>
    </source>
</evidence>
<evidence type="ECO:0000259" key="11">
    <source>
        <dbReference type="Pfam" id="PF00263"/>
    </source>
</evidence>
<dbReference type="InterPro" id="IPR013356">
    <property type="entry name" value="T2SS_GspD"/>
</dbReference>
<dbReference type="OrthoDB" id="9775455at2"/>
<name>A0A369CC98_9GAMM</name>
<dbReference type="Pfam" id="PF00263">
    <property type="entry name" value="Secretin"/>
    <property type="match status" value="1"/>
</dbReference>
<evidence type="ECO:0000256" key="1">
    <source>
        <dbReference type="ARBA" id="ARBA00004442"/>
    </source>
</evidence>
<keyword evidence="9" id="KW-0998">Cell outer membrane</keyword>
<dbReference type="GO" id="GO:0015627">
    <property type="term" value="C:type II protein secretion system complex"/>
    <property type="evidence" value="ECO:0007669"/>
    <property type="project" value="InterPro"/>
</dbReference>
<protein>
    <submittedName>
        <fullName evidence="14">General secretion pathway protein D</fullName>
    </submittedName>
</protein>
<dbReference type="InterPro" id="IPR001775">
    <property type="entry name" value="GspD/PilQ"/>
</dbReference>
<keyword evidence="5" id="KW-0812">Transmembrane</keyword>
<dbReference type="GO" id="GO:0009279">
    <property type="term" value="C:cell outer membrane"/>
    <property type="evidence" value="ECO:0007669"/>
    <property type="project" value="UniProtKB-SubCell"/>
</dbReference>
<evidence type="ECO:0000256" key="6">
    <source>
        <dbReference type="ARBA" id="ARBA00022729"/>
    </source>
</evidence>
<organism evidence="14 15">
    <name type="scientific">Thioalbus denitrificans</name>
    <dbReference type="NCBI Taxonomy" id="547122"/>
    <lineage>
        <taxon>Bacteria</taxon>
        <taxon>Pseudomonadati</taxon>
        <taxon>Pseudomonadota</taxon>
        <taxon>Gammaproteobacteria</taxon>
        <taxon>Chromatiales</taxon>
        <taxon>Ectothiorhodospiraceae</taxon>
        <taxon>Thioalbus</taxon>
    </lineage>
</organism>
<dbReference type="Gene3D" id="3.30.1370.120">
    <property type="match status" value="3"/>
</dbReference>
<dbReference type="PANTHER" id="PTHR30332:SF24">
    <property type="entry name" value="SECRETIN GSPD-RELATED"/>
    <property type="match status" value="1"/>
</dbReference>
<accession>A0A369CC98</accession>
<dbReference type="Proteomes" id="UP000252707">
    <property type="component" value="Unassembled WGS sequence"/>
</dbReference>
<feature type="domain" description="GspD-like N0" evidence="13">
    <location>
        <begin position="54"/>
        <end position="123"/>
    </location>
</feature>
<feature type="domain" description="NolW-like" evidence="12">
    <location>
        <begin position="150"/>
        <end position="209"/>
    </location>
</feature>
<evidence type="ECO:0000259" key="12">
    <source>
        <dbReference type="Pfam" id="PF03958"/>
    </source>
</evidence>
<evidence type="ECO:0000256" key="7">
    <source>
        <dbReference type="ARBA" id="ARBA00022927"/>
    </source>
</evidence>
<dbReference type="InterPro" id="IPR050810">
    <property type="entry name" value="Bact_Secretion_Sys_Channel"/>
</dbReference>
<dbReference type="NCBIfam" id="TIGR02517">
    <property type="entry name" value="type_II_gspD"/>
    <property type="match status" value="1"/>
</dbReference>
<proteinExistence type="inferred from homology"/>
<keyword evidence="15" id="KW-1185">Reference proteome</keyword>
<keyword evidence="6" id="KW-0732">Signal</keyword>
<evidence type="ECO:0000256" key="8">
    <source>
        <dbReference type="ARBA" id="ARBA00023136"/>
    </source>
</evidence>
<evidence type="ECO:0000256" key="9">
    <source>
        <dbReference type="ARBA" id="ARBA00023237"/>
    </source>
</evidence>
<keyword evidence="4" id="KW-1134">Transmembrane beta strand</keyword>
<dbReference type="InterPro" id="IPR049371">
    <property type="entry name" value="GspD-like_N0"/>
</dbReference>
<evidence type="ECO:0000256" key="5">
    <source>
        <dbReference type="ARBA" id="ARBA00022692"/>
    </source>
</evidence>
<gene>
    <name evidence="14" type="ORF">DFQ59_1025</name>
</gene>
<reference evidence="14 15" key="1">
    <citation type="submission" date="2018-07" db="EMBL/GenBank/DDBJ databases">
        <title>Genomic Encyclopedia of Type Strains, Phase IV (KMG-IV): sequencing the most valuable type-strain genomes for metagenomic binning, comparative biology and taxonomic classification.</title>
        <authorList>
            <person name="Goeker M."/>
        </authorList>
    </citation>
    <scope>NUCLEOTIDE SEQUENCE [LARGE SCALE GENOMIC DNA]</scope>
    <source>
        <strain evidence="14 15">DSM 26407</strain>
    </source>
</reference>
<keyword evidence="3 10" id="KW-0813">Transport</keyword>
<evidence type="ECO:0000256" key="2">
    <source>
        <dbReference type="ARBA" id="ARBA00006980"/>
    </source>
</evidence>
<dbReference type="EMBL" id="QPJY01000002">
    <property type="protein sequence ID" value="RCX31662.1"/>
    <property type="molecule type" value="Genomic_DNA"/>
</dbReference>
<feature type="domain" description="NolW-like" evidence="12">
    <location>
        <begin position="287"/>
        <end position="364"/>
    </location>
</feature>
<evidence type="ECO:0000256" key="3">
    <source>
        <dbReference type="ARBA" id="ARBA00022448"/>
    </source>
</evidence>
<comment type="similarity">
    <text evidence="2">Belongs to the bacterial secretin family. GSP D subfamily.</text>
</comment>
<keyword evidence="7" id="KW-0653">Protein transport</keyword>
<evidence type="ECO:0000259" key="13">
    <source>
        <dbReference type="Pfam" id="PF21305"/>
    </source>
</evidence>
<evidence type="ECO:0000313" key="14">
    <source>
        <dbReference type="EMBL" id="RCX31662.1"/>
    </source>
</evidence>
<dbReference type="PRINTS" id="PR00811">
    <property type="entry name" value="BCTERIALGSPD"/>
</dbReference>
<evidence type="ECO:0000256" key="10">
    <source>
        <dbReference type="RuleBase" id="RU004004"/>
    </source>
</evidence>
<dbReference type="Pfam" id="PF21305">
    <property type="entry name" value="type_II_gspD_N0"/>
    <property type="match status" value="1"/>
</dbReference>
<dbReference type="InterPro" id="IPR005644">
    <property type="entry name" value="NolW-like"/>
</dbReference>
<dbReference type="GO" id="GO:0015628">
    <property type="term" value="P:protein secretion by the type II secretion system"/>
    <property type="evidence" value="ECO:0007669"/>
    <property type="project" value="InterPro"/>
</dbReference>
<keyword evidence="8" id="KW-0472">Membrane</keyword>
<dbReference type="InterPro" id="IPR038591">
    <property type="entry name" value="NolW-like_sf"/>
</dbReference>